<evidence type="ECO:0000259" key="1">
    <source>
        <dbReference type="PROSITE" id="PS50943"/>
    </source>
</evidence>
<sequence>MEVTKQICECIDEILKDQKITLKELSRISRIPSTTLYRHFEQQEKLTLGELEVICRALKVSPPNLAVTQEEVRLLAAFRAHNRDAQRNVLGLLESTQQRGL</sequence>
<dbReference type="AlphaFoldDB" id="A0A4P9VHT1"/>
<protein>
    <submittedName>
        <fullName evidence="2">XRE family transcriptional regulator</fullName>
    </submittedName>
</protein>
<dbReference type="Pfam" id="PF13443">
    <property type="entry name" value="HTH_26"/>
    <property type="match status" value="1"/>
</dbReference>
<dbReference type="InterPro" id="IPR001387">
    <property type="entry name" value="Cro/C1-type_HTH"/>
</dbReference>
<evidence type="ECO:0000313" key="3">
    <source>
        <dbReference type="Proteomes" id="UP000257039"/>
    </source>
</evidence>
<name>A0A4P9VHT1_9GAMM</name>
<feature type="domain" description="HTH cro/C1-type" evidence="1">
    <location>
        <begin position="11"/>
        <end position="65"/>
    </location>
</feature>
<dbReference type="PROSITE" id="PS50943">
    <property type="entry name" value="HTH_CROC1"/>
    <property type="match status" value="1"/>
</dbReference>
<comment type="caution">
    <text evidence="2">The sequence shown here is derived from an EMBL/GenBank/DDBJ whole genome shotgun (WGS) entry which is preliminary data.</text>
</comment>
<accession>A0A4P9VHT1</accession>
<gene>
    <name evidence="2" type="ORF">B9G39_27035</name>
</gene>
<keyword evidence="3" id="KW-1185">Reference proteome</keyword>
<dbReference type="RefSeq" id="WP_094789681.1">
    <property type="nucleotide sequence ID" value="NZ_NDXW01000004.1"/>
</dbReference>
<reference evidence="2 3" key="1">
    <citation type="submission" date="2017-04" db="EMBL/GenBank/DDBJ databases">
        <title>Draft genome sequence of Zooshikella ganghwensis VG4 isolated from Red Sea sediments.</title>
        <authorList>
            <person name="Rehman Z."/>
            <person name="Alam I."/>
            <person name="Kamau A."/>
            <person name="Bajic V."/>
            <person name="Leiknes T."/>
        </authorList>
    </citation>
    <scope>NUCLEOTIDE SEQUENCE [LARGE SCALE GENOMIC DNA]</scope>
    <source>
        <strain evidence="2 3">VG4</strain>
    </source>
</reference>
<evidence type="ECO:0000313" key="2">
    <source>
        <dbReference type="EMBL" id="RDH41717.1"/>
    </source>
</evidence>
<proteinExistence type="predicted"/>
<dbReference type="GO" id="GO:0003677">
    <property type="term" value="F:DNA binding"/>
    <property type="evidence" value="ECO:0007669"/>
    <property type="project" value="InterPro"/>
</dbReference>
<dbReference type="Proteomes" id="UP000257039">
    <property type="component" value="Unassembled WGS sequence"/>
</dbReference>
<organism evidence="2 3">
    <name type="scientific">Zooshikella ganghwensis</name>
    <dbReference type="NCBI Taxonomy" id="202772"/>
    <lineage>
        <taxon>Bacteria</taxon>
        <taxon>Pseudomonadati</taxon>
        <taxon>Pseudomonadota</taxon>
        <taxon>Gammaproteobacteria</taxon>
        <taxon>Oceanospirillales</taxon>
        <taxon>Zooshikellaceae</taxon>
        <taxon>Zooshikella</taxon>
    </lineage>
</organism>
<dbReference type="Gene3D" id="1.10.260.40">
    <property type="entry name" value="lambda repressor-like DNA-binding domains"/>
    <property type="match status" value="1"/>
</dbReference>
<dbReference type="SUPFAM" id="SSF47413">
    <property type="entry name" value="lambda repressor-like DNA-binding domains"/>
    <property type="match status" value="1"/>
</dbReference>
<dbReference type="EMBL" id="NDXW01000004">
    <property type="protein sequence ID" value="RDH41717.1"/>
    <property type="molecule type" value="Genomic_DNA"/>
</dbReference>
<dbReference type="InterPro" id="IPR010982">
    <property type="entry name" value="Lambda_DNA-bd_dom_sf"/>
</dbReference>